<feature type="domain" description="ASPIC/UnbV" evidence="2">
    <location>
        <begin position="493"/>
        <end position="559"/>
    </location>
</feature>
<dbReference type="Gene3D" id="2.130.10.130">
    <property type="entry name" value="Integrin alpha, N-terminal"/>
    <property type="match status" value="3"/>
</dbReference>
<evidence type="ECO:0000313" key="4">
    <source>
        <dbReference type="Proteomes" id="UP000006073"/>
    </source>
</evidence>
<proteinExistence type="predicted"/>
<dbReference type="EMBL" id="ALWO02000026">
    <property type="protein sequence ID" value="EOZ97930.1"/>
    <property type="molecule type" value="Genomic_DNA"/>
</dbReference>
<keyword evidence="4" id="KW-1185">Reference proteome</keyword>
<accession>S2DL34</accession>
<organism evidence="3 4">
    <name type="scientific">Indibacter alkaliphilus (strain CCUG 57479 / KCTC 22604 / LW1)</name>
    <dbReference type="NCBI Taxonomy" id="1189612"/>
    <lineage>
        <taxon>Bacteria</taxon>
        <taxon>Pseudomonadati</taxon>
        <taxon>Bacteroidota</taxon>
        <taxon>Cytophagia</taxon>
        <taxon>Cytophagales</taxon>
        <taxon>Cyclobacteriaceae</taxon>
    </lineage>
</organism>
<dbReference type="OrthoDB" id="9816120at2"/>
<dbReference type="SUPFAM" id="SSF69318">
    <property type="entry name" value="Integrin alpha N-terminal domain"/>
    <property type="match status" value="2"/>
</dbReference>
<dbReference type="STRING" id="1189612.A33Q_1582"/>
<sequence>MPKGHTGINFSNELNYTEQINPYTFRNFYNGAGVALGDINNDGLIDIFLAGNQNENKLYLNKGNFVFEDITEKAGLAVPGIWSTGVSMADVNGDGLLDIYICKSGPLVGGERHNSLYINNGDLTFTEMAKEFGIADEGLSQHAVFFDFDKDGDLDMYLLNNSARSIGANDLRTGQRELRDPLGGNKLYRNDGGFFTDVSEEAGIYGSAIGYGLGVTVADINKDGWPDLYVSNDFFEKDYLYINNQDGTFTEALEDMMTEISMGSMGADIADLDNDGWLDIFVTEMLPAKLERVKTKTPFEEWDKYQANVKAGYFHQFTRNTLQRNLGFKPGSDQVHFSEIARYAGVHATDWSWGALIFDMDNDGYKDIFVANGIVKDLTDFDFVDYYVHNQSQIAQNRKDSTLIISMIDAFPSVPQRNFFFKNHGTFRFSDVASEIGMDQLTFSTGAAYADLDNDGDLDLVINNLNGEVFIFKNNSSEKLGNHFLQLDLGNHFGAQVSLYAGDKFWFAEHNPVRGYMSSVDPRLHFGLGKVDALDSVRILWPNGRQQVLVNPSLDTLLTLSPEANRTPFDYKREPMDILMEEVNIKFPWRHQESDFIDFDRDRLRFHMISNEGPKPAVGDINGDGLDDVFMPGARGQASALVVQQQDASFAVSMLFEEDQLAEDVEALFFDANNDGHLDLYVVSGGLEFGNKNPNYQDRLYLNDGRGYFEKSSSALPTDLTSSAFVRAIDYDGDGFLDLLVGERNIPFAYGLPGSLKILRNQGDGTFEKIELPEFKDLGLLTDAAVYDLDGDGQDEIIIVGEWMPIKVFKKQEKGFKDMSVEMGFEPLAGLWKTVRIIQEEENGISLLFGNVGTNTRLKACIEEPLRMYVNDFDRNGSVEQILTVYENGQSYPLVLKQALLKQLPGLRKQLLDYDTYKDKKIEDLFSKEILESSLVLEVETLESAVYRKIGNATFVREEMPQELQYSPIYAAFGGRASAGAPYLLLGGNQSRIKPELGINMGSFGWYLARNKGVAFNLIPAAKSGFYVPGEIRDIQKVKTARGYLLMVSRNNDSPQWYKMSDDKGEKIP</sequence>
<dbReference type="InterPro" id="IPR011519">
    <property type="entry name" value="UnbV_ASPIC"/>
</dbReference>
<dbReference type="PANTHER" id="PTHR16026:SF0">
    <property type="entry name" value="CARTILAGE ACIDIC PROTEIN 1"/>
    <property type="match status" value="1"/>
</dbReference>
<gene>
    <name evidence="3" type="ORF">A33Q_1582</name>
</gene>
<evidence type="ECO:0000259" key="2">
    <source>
        <dbReference type="Pfam" id="PF07593"/>
    </source>
</evidence>
<dbReference type="InterPro" id="IPR028994">
    <property type="entry name" value="Integrin_alpha_N"/>
</dbReference>
<dbReference type="PANTHER" id="PTHR16026">
    <property type="entry name" value="CARTILAGE ACIDIC PROTEIN 1"/>
    <property type="match status" value="1"/>
</dbReference>
<dbReference type="eggNOG" id="COG4888">
    <property type="taxonomic scope" value="Bacteria"/>
</dbReference>
<reference evidence="3 4" key="1">
    <citation type="journal article" date="2013" name="Genome Announc.">
        <title>Draft Genome Sequence of Indibacter alkaliphilus Strain LW1T, Isolated from Lonar Lake, a Haloalkaline Lake in the Buldana District of Maharashtra, India.</title>
        <authorList>
            <person name="Singh A."/>
            <person name="Kumar Jangir P."/>
            <person name="Sharma R."/>
            <person name="Singh A."/>
            <person name="Kumar Pinnaka A."/>
            <person name="Shivaji S."/>
        </authorList>
    </citation>
    <scope>NUCLEOTIDE SEQUENCE [LARGE SCALE GENOMIC DNA]</scope>
    <source>
        <strain evidence="4">CCUG 57479 / KCTC 22604 / LW1</strain>
    </source>
</reference>
<keyword evidence="1" id="KW-0732">Signal</keyword>
<dbReference type="InterPro" id="IPR013517">
    <property type="entry name" value="FG-GAP"/>
</dbReference>
<dbReference type="InterPro" id="IPR027039">
    <property type="entry name" value="Crtac1"/>
</dbReference>
<dbReference type="Pfam" id="PF13517">
    <property type="entry name" value="FG-GAP_3"/>
    <property type="match status" value="5"/>
</dbReference>
<dbReference type="Proteomes" id="UP000006073">
    <property type="component" value="Unassembled WGS sequence"/>
</dbReference>
<evidence type="ECO:0000256" key="1">
    <source>
        <dbReference type="ARBA" id="ARBA00022729"/>
    </source>
</evidence>
<comment type="caution">
    <text evidence="3">The sequence shown here is derived from an EMBL/GenBank/DDBJ whole genome shotgun (WGS) entry which is preliminary data.</text>
</comment>
<dbReference type="Pfam" id="PF07593">
    <property type="entry name" value="UnbV_ASPIC"/>
    <property type="match status" value="1"/>
</dbReference>
<evidence type="ECO:0000313" key="3">
    <source>
        <dbReference type="EMBL" id="EOZ97930.1"/>
    </source>
</evidence>
<dbReference type="AlphaFoldDB" id="S2DL34"/>
<name>S2DL34_INDAL</name>
<protein>
    <recommendedName>
        <fullName evidence="2">ASPIC/UnbV domain-containing protein</fullName>
    </recommendedName>
</protein>